<evidence type="ECO:0008006" key="3">
    <source>
        <dbReference type="Google" id="ProtNLM"/>
    </source>
</evidence>
<dbReference type="InParanoid" id="A0A0C3D0X0"/>
<proteinExistence type="predicted"/>
<name>A0A0C3D0X0_OIDMZ</name>
<dbReference type="Proteomes" id="UP000054321">
    <property type="component" value="Unassembled WGS sequence"/>
</dbReference>
<gene>
    <name evidence="1" type="ORF">OIDMADRAFT_33651</name>
</gene>
<protein>
    <recommendedName>
        <fullName evidence="3">Heterokaryon incompatibility domain-containing protein</fullName>
    </recommendedName>
</protein>
<dbReference type="STRING" id="913774.A0A0C3D0X0"/>
<keyword evidence="2" id="KW-1185">Reference proteome</keyword>
<dbReference type="Pfam" id="PF26639">
    <property type="entry name" value="Het-6_barrel"/>
    <property type="match status" value="1"/>
</dbReference>
<dbReference type="HOGENOM" id="CLU_004184_8_1_1"/>
<dbReference type="InterPro" id="IPR052895">
    <property type="entry name" value="HetReg/Transcr_Mod"/>
</dbReference>
<reference evidence="1 2" key="1">
    <citation type="submission" date="2014-04" db="EMBL/GenBank/DDBJ databases">
        <authorList>
            <consortium name="DOE Joint Genome Institute"/>
            <person name="Kuo A."/>
            <person name="Martino E."/>
            <person name="Perotto S."/>
            <person name="Kohler A."/>
            <person name="Nagy L.G."/>
            <person name="Floudas D."/>
            <person name="Copeland A."/>
            <person name="Barry K.W."/>
            <person name="Cichocki N."/>
            <person name="Veneault-Fourrey C."/>
            <person name="LaButti K."/>
            <person name="Lindquist E.A."/>
            <person name="Lipzen A."/>
            <person name="Lundell T."/>
            <person name="Morin E."/>
            <person name="Murat C."/>
            <person name="Sun H."/>
            <person name="Tunlid A."/>
            <person name="Henrissat B."/>
            <person name="Grigoriev I.V."/>
            <person name="Hibbett D.S."/>
            <person name="Martin F."/>
            <person name="Nordberg H.P."/>
            <person name="Cantor M.N."/>
            <person name="Hua S.X."/>
        </authorList>
    </citation>
    <scope>NUCLEOTIDE SEQUENCE [LARGE SCALE GENOMIC DNA]</scope>
    <source>
        <strain evidence="1 2">Zn</strain>
    </source>
</reference>
<dbReference type="EMBL" id="KN832886">
    <property type="protein sequence ID" value="KIM95552.1"/>
    <property type="molecule type" value="Genomic_DNA"/>
</dbReference>
<evidence type="ECO:0000313" key="1">
    <source>
        <dbReference type="EMBL" id="KIM95552.1"/>
    </source>
</evidence>
<reference evidence="2" key="2">
    <citation type="submission" date="2015-01" db="EMBL/GenBank/DDBJ databases">
        <title>Evolutionary Origins and Diversification of the Mycorrhizal Mutualists.</title>
        <authorList>
            <consortium name="DOE Joint Genome Institute"/>
            <consortium name="Mycorrhizal Genomics Consortium"/>
            <person name="Kohler A."/>
            <person name="Kuo A."/>
            <person name="Nagy L.G."/>
            <person name="Floudas D."/>
            <person name="Copeland A."/>
            <person name="Barry K.W."/>
            <person name="Cichocki N."/>
            <person name="Veneault-Fourrey C."/>
            <person name="LaButti K."/>
            <person name="Lindquist E.A."/>
            <person name="Lipzen A."/>
            <person name="Lundell T."/>
            <person name="Morin E."/>
            <person name="Murat C."/>
            <person name="Riley R."/>
            <person name="Ohm R."/>
            <person name="Sun H."/>
            <person name="Tunlid A."/>
            <person name="Henrissat B."/>
            <person name="Grigoriev I.V."/>
            <person name="Hibbett D.S."/>
            <person name="Martin F."/>
        </authorList>
    </citation>
    <scope>NUCLEOTIDE SEQUENCE [LARGE SCALE GENOMIC DNA]</scope>
    <source>
        <strain evidence="2">Zn</strain>
    </source>
</reference>
<accession>A0A0C3D0X0</accession>
<dbReference type="AlphaFoldDB" id="A0A0C3D0X0"/>
<organism evidence="1 2">
    <name type="scientific">Oidiodendron maius (strain Zn)</name>
    <dbReference type="NCBI Taxonomy" id="913774"/>
    <lineage>
        <taxon>Eukaryota</taxon>
        <taxon>Fungi</taxon>
        <taxon>Dikarya</taxon>
        <taxon>Ascomycota</taxon>
        <taxon>Pezizomycotina</taxon>
        <taxon>Leotiomycetes</taxon>
        <taxon>Leotiomycetes incertae sedis</taxon>
        <taxon>Myxotrichaceae</taxon>
        <taxon>Oidiodendron</taxon>
    </lineage>
</organism>
<dbReference type="OrthoDB" id="2157530at2759"/>
<evidence type="ECO:0000313" key="2">
    <source>
        <dbReference type="Proteomes" id="UP000054321"/>
    </source>
</evidence>
<sequence>MLAGIWQGCRATEYLMPPLRENLQRGKGYLPELWLRLAACNKERRLSIIELIFEAREFDATDPRDKLFALLGLGKETYQGGALLDRQIPDYKKSKIDVYKDFTISIINQRRSLEILSAVDTFTPQPEGTSASRWIPDFDRGISVIRLLGYPRLYNAASDRLTEEAEVVEELESLENSEPITKYWLRLRGFQLSTVRSTSPSSLEQNDEFDMQFSSIGWPPGMPGALQSIWNEMVKPLGGYPSDDDLLSAFILTITCVGFVASDSSLFGSLRPSSEQPMLHANFAAHWMRFEPGMESLPEKYIQYFKSLTIGNASYFGYLAGKACCGRRFFITDDGYMGLGPHDTRPGDAILILYGGSVPYILRPLNDQSPITSGKFIGESYVHGRMDGSAVDDHRRRQKPDQLFKIC</sequence>
<dbReference type="PANTHER" id="PTHR24148">
    <property type="entry name" value="ANKYRIN REPEAT DOMAIN-CONTAINING PROTEIN 39 HOMOLOG-RELATED"/>
    <property type="match status" value="1"/>
</dbReference>
<dbReference type="PANTHER" id="PTHR24148:SF64">
    <property type="entry name" value="HETEROKARYON INCOMPATIBILITY DOMAIN-CONTAINING PROTEIN"/>
    <property type="match status" value="1"/>
</dbReference>